<evidence type="ECO:0000313" key="9">
    <source>
        <dbReference type="Proteomes" id="UP001320178"/>
    </source>
</evidence>
<reference evidence="8" key="2">
    <citation type="journal article" date="2021" name="Front. Microbiol.">
        <title>Aerobic Denitrification and Heterotrophic Sulfur Oxidation in the Genus Halomonas Revealed by Six Novel Species Characterizations and Genome-Based Analysis.</title>
        <authorList>
            <person name="Wang L."/>
            <person name="Shao Z."/>
        </authorList>
    </citation>
    <scope>NUCLEOTIDE SEQUENCE</scope>
    <source>
        <strain evidence="8">MCCC 1A05776</strain>
    </source>
</reference>
<feature type="binding site" evidence="6">
    <location>
        <position position="172"/>
    </location>
    <ligand>
        <name>molybdate</name>
        <dbReference type="ChEBI" id="CHEBI:36264"/>
    </ligand>
</feature>
<evidence type="ECO:0000256" key="4">
    <source>
        <dbReference type="ARBA" id="ARBA00022729"/>
    </source>
</evidence>
<dbReference type="PANTHER" id="PTHR30632">
    <property type="entry name" value="MOLYBDATE-BINDING PERIPLASMIC PROTEIN"/>
    <property type="match status" value="1"/>
</dbReference>
<dbReference type="GO" id="GO:0015689">
    <property type="term" value="P:molybdate ion transport"/>
    <property type="evidence" value="ECO:0007669"/>
    <property type="project" value="InterPro"/>
</dbReference>
<comment type="subunit">
    <text evidence="5">The complex is composed of two ATP-binding proteins (ModC), two transmembrane proteins (ModB) and a solute-binding protein (ModA).</text>
</comment>
<dbReference type="AlphaFoldDB" id="A0AAW4YRZ1"/>
<reference evidence="8" key="1">
    <citation type="submission" date="2020-05" db="EMBL/GenBank/DDBJ databases">
        <authorList>
            <person name="Wang L."/>
            <person name="Shao Z."/>
        </authorList>
    </citation>
    <scope>NUCLEOTIDE SEQUENCE</scope>
    <source>
        <strain evidence="8">MCCC 1A05776</strain>
    </source>
</reference>
<dbReference type="PANTHER" id="PTHR30632:SF14">
    <property type="entry name" value="TUNGSTATE_MOLYBDATE_CHROMATE-BINDING PROTEIN MODA"/>
    <property type="match status" value="1"/>
</dbReference>
<comment type="similarity">
    <text evidence="1">Belongs to the bacterial solute-binding protein ModA family.</text>
</comment>
<sequence>MSRVFRLLAGVAALGLSLTIATAMADPQPTRIAAASDLRFAMDEILENFASDHPEHPIEVLYGSSGRFRSQIEHGAPFDLFFSADIAYPRALEQAGHAAGEVIPYAEGRIVIWSDGLDASELTLSDLADERFRRIAIANPRHAPYGDRAREALRASGLWETLERRLVFGENIAHTLQLVQSGAAEVGIIALSLVRHPSILDQGGYHLIDDALHAPLTQGFIITRRAADNPTARLFADYMGAAETRSIMRAYGFQLPDE</sequence>
<evidence type="ECO:0000256" key="7">
    <source>
        <dbReference type="SAM" id="SignalP"/>
    </source>
</evidence>
<evidence type="ECO:0000256" key="6">
    <source>
        <dbReference type="PIRSR" id="PIRSR004846-1"/>
    </source>
</evidence>
<evidence type="ECO:0000256" key="1">
    <source>
        <dbReference type="ARBA" id="ARBA00009175"/>
    </source>
</evidence>
<dbReference type="InterPro" id="IPR050682">
    <property type="entry name" value="ModA/WtpA"/>
</dbReference>
<gene>
    <name evidence="8" type="primary">modA</name>
    <name evidence="8" type="ORF">HOP61_10375</name>
</gene>
<dbReference type="GO" id="GO:1901359">
    <property type="term" value="F:tungstate binding"/>
    <property type="evidence" value="ECO:0007669"/>
    <property type="project" value="UniProtKB-ARBA"/>
</dbReference>
<dbReference type="InterPro" id="IPR044084">
    <property type="entry name" value="AvModA-like_subst-bd"/>
</dbReference>
<dbReference type="InterPro" id="IPR005950">
    <property type="entry name" value="ModA"/>
</dbReference>
<keyword evidence="3 6" id="KW-0479">Metal-binding</keyword>
<evidence type="ECO:0000256" key="3">
    <source>
        <dbReference type="ARBA" id="ARBA00022723"/>
    </source>
</evidence>
<keyword evidence="2 6" id="KW-0500">Molybdenum</keyword>
<dbReference type="Pfam" id="PF13531">
    <property type="entry name" value="SBP_bac_11"/>
    <property type="match status" value="1"/>
</dbReference>
<feature type="signal peptide" evidence="7">
    <location>
        <begin position="1"/>
        <end position="25"/>
    </location>
</feature>
<protein>
    <submittedName>
        <fullName evidence="8">Molybdate ABC transporter substrate-binding protein</fullName>
    </submittedName>
</protein>
<accession>A0AAW4YRZ1</accession>
<evidence type="ECO:0000256" key="2">
    <source>
        <dbReference type="ARBA" id="ARBA00022505"/>
    </source>
</evidence>
<dbReference type="Gene3D" id="3.40.190.10">
    <property type="entry name" value="Periplasmic binding protein-like II"/>
    <property type="match status" value="2"/>
</dbReference>
<dbReference type="FunFam" id="3.40.190.10:FF:000035">
    <property type="entry name" value="Molybdate ABC transporter substrate-binding protein"/>
    <property type="match status" value="1"/>
</dbReference>
<dbReference type="PIRSF" id="PIRSF004846">
    <property type="entry name" value="ModA"/>
    <property type="match status" value="1"/>
</dbReference>
<name>A0AAW4YRZ1_9GAMM</name>
<dbReference type="RefSeq" id="WP_234239360.1">
    <property type="nucleotide sequence ID" value="NZ_JABFTS010000003.1"/>
</dbReference>
<evidence type="ECO:0000313" key="8">
    <source>
        <dbReference type="EMBL" id="MCE8051699.1"/>
    </source>
</evidence>
<dbReference type="CDD" id="cd13539">
    <property type="entry name" value="PBP2_AvModA"/>
    <property type="match status" value="1"/>
</dbReference>
<feature type="chain" id="PRO_5043442373" evidence="7">
    <location>
        <begin position="26"/>
        <end position="258"/>
    </location>
</feature>
<keyword evidence="4 7" id="KW-0732">Signal</keyword>
<feature type="binding site" evidence="6">
    <location>
        <position position="65"/>
    </location>
    <ligand>
        <name>molybdate</name>
        <dbReference type="ChEBI" id="CHEBI:36264"/>
    </ligand>
</feature>
<dbReference type="GO" id="GO:0030973">
    <property type="term" value="F:molybdate ion binding"/>
    <property type="evidence" value="ECO:0007669"/>
    <property type="project" value="InterPro"/>
</dbReference>
<proteinExistence type="inferred from homology"/>
<dbReference type="Proteomes" id="UP001320178">
    <property type="component" value="Unassembled WGS sequence"/>
</dbReference>
<evidence type="ECO:0000256" key="5">
    <source>
        <dbReference type="ARBA" id="ARBA00062515"/>
    </source>
</evidence>
<dbReference type="NCBIfam" id="TIGR01256">
    <property type="entry name" value="modA"/>
    <property type="match status" value="1"/>
</dbReference>
<dbReference type="EMBL" id="JABFTS010000003">
    <property type="protein sequence ID" value="MCE8051699.1"/>
    <property type="molecule type" value="Genomic_DNA"/>
</dbReference>
<dbReference type="SUPFAM" id="SSF53850">
    <property type="entry name" value="Periplasmic binding protein-like II"/>
    <property type="match status" value="1"/>
</dbReference>
<dbReference type="GO" id="GO:0046872">
    <property type="term" value="F:metal ion binding"/>
    <property type="evidence" value="ECO:0007669"/>
    <property type="project" value="UniProtKB-KW"/>
</dbReference>
<comment type="caution">
    <text evidence="8">The sequence shown here is derived from an EMBL/GenBank/DDBJ whole genome shotgun (WGS) entry which is preliminary data.</text>
</comment>
<organism evidence="8 9">
    <name type="scientific">Billgrantia desiderata</name>
    <dbReference type="NCBI Taxonomy" id="52021"/>
    <lineage>
        <taxon>Bacteria</taxon>
        <taxon>Pseudomonadati</taxon>
        <taxon>Pseudomonadota</taxon>
        <taxon>Gammaproteobacteria</taxon>
        <taxon>Oceanospirillales</taxon>
        <taxon>Halomonadaceae</taxon>
        <taxon>Billgrantia</taxon>
    </lineage>
</organism>